<dbReference type="Proteomes" id="UP000030764">
    <property type="component" value="Unassembled WGS sequence"/>
</dbReference>
<dbReference type="InterPro" id="IPR040848">
    <property type="entry name" value="AAA_lid_7"/>
</dbReference>
<evidence type="ECO:0000256" key="5">
    <source>
        <dbReference type="ARBA" id="ARBA00022741"/>
    </source>
</evidence>
<dbReference type="Pfam" id="PF17867">
    <property type="entry name" value="AAA_lid_7"/>
    <property type="match status" value="2"/>
</dbReference>
<dbReference type="SUPFAM" id="SSF52540">
    <property type="entry name" value="P-loop containing nucleoside triphosphate hydrolases"/>
    <property type="match status" value="7"/>
</dbReference>
<dbReference type="PROSITE" id="PS50234">
    <property type="entry name" value="VWFA"/>
    <property type="match status" value="1"/>
</dbReference>
<evidence type="ECO:0000313" key="13">
    <source>
        <dbReference type="Proteomes" id="UP000030764"/>
    </source>
</evidence>
<evidence type="ECO:0000256" key="8">
    <source>
        <dbReference type="ARBA" id="ARBA00023242"/>
    </source>
</evidence>
<accession>A0A085MA04</accession>
<dbReference type="SMART" id="SM00382">
    <property type="entry name" value="AAA"/>
    <property type="match status" value="5"/>
</dbReference>
<dbReference type="EMBL" id="KL363211">
    <property type="protein sequence ID" value="KFD54050.1"/>
    <property type="molecule type" value="Genomic_DNA"/>
</dbReference>
<comment type="function">
    <text evidence="9">Nuclear chaperone required for maturation and nuclear export of pre-60S ribosome subunits.</text>
</comment>
<dbReference type="GO" id="GO:0005654">
    <property type="term" value="C:nucleoplasm"/>
    <property type="evidence" value="ECO:0007669"/>
    <property type="project" value="UniProtKB-SubCell"/>
</dbReference>
<dbReference type="InterPro" id="IPR041190">
    <property type="entry name" value="Midasin_AAA_lid_5"/>
</dbReference>
<dbReference type="InterPro" id="IPR027417">
    <property type="entry name" value="P-loop_NTPase"/>
</dbReference>
<dbReference type="InterPro" id="IPR002035">
    <property type="entry name" value="VWF_A"/>
</dbReference>
<feature type="compositionally biased region" description="Basic and acidic residues" evidence="10">
    <location>
        <begin position="4405"/>
        <end position="4415"/>
    </location>
</feature>
<evidence type="ECO:0000256" key="4">
    <source>
        <dbReference type="ARBA" id="ARBA00017143"/>
    </source>
</evidence>
<dbReference type="FunFam" id="3.40.50.300:FF:000142">
    <property type="entry name" value="Midasin"/>
    <property type="match status" value="2"/>
</dbReference>
<dbReference type="CDD" id="cd00009">
    <property type="entry name" value="AAA"/>
    <property type="match status" value="2"/>
</dbReference>
<feature type="compositionally biased region" description="Polar residues" evidence="10">
    <location>
        <begin position="4231"/>
        <end position="4245"/>
    </location>
</feature>
<feature type="region of interest" description="Disordered" evidence="10">
    <location>
        <begin position="4032"/>
        <end position="4318"/>
    </location>
</feature>
<dbReference type="FunFam" id="3.40.50.300:FF:000582">
    <property type="entry name" value="Midasin"/>
    <property type="match status" value="1"/>
</dbReference>
<evidence type="ECO:0000256" key="2">
    <source>
        <dbReference type="ARBA" id="ARBA00004642"/>
    </source>
</evidence>
<keyword evidence="7 9" id="KW-0143">Chaperone</keyword>
<dbReference type="GO" id="GO:0000055">
    <property type="term" value="P:ribosomal large subunit export from nucleus"/>
    <property type="evidence" value="ECO:0007669"/>
    <property type="project" value="TreeGrafter"/>
</dbReference>
<feature type="compositionally biased region" description="Acidic residues" evidence="10">
    <location>
        <begin position="4051"/>
        <end position="4071"/>
    </location>
</feature>
<dbReference type="Gene3D" id="3.40.50.300">
    <property type="entry name" value="P-loop containing nucleotide triphosphate hydrolases"/>
    <property type="match status" value="6"/>
</dbReference>
<comment type="similarity">
    <text evidence="3 9">Belongs to the midasin family.</text>
</comment>
<evidence type="ECO:0000256" key="9">
    <source>
        <dbReference type="PIRNR" id="PIRNR010340"/>
    </source>
</evidence>
<gene>
    <name evidence="12" type="ORF">M513_05069</name>
</gene>
<dbReference type="PANTHER" id="PTHR48103:SF2">
    <property type="entry name" value="MIDASIN"/>
    <property type="match status" value="1"/>
</dbReference>
<keyword evidence="8 9" id="KW-0539">Nucleus</keyword>
<feature type="compositionally biased region" description="Low complexity" evidence="10">
    <location>
        <begin position="4083"/>
        <end position="4094"/>
    </location>
</feature>
<dbReference type="InterPro" id="IPR036465">
    <property type="entry name" value="vWFA_dom_sf"/>
</dbReference>
<dbReference type="GO" id="GO:0005524">
    <property type="term" value="F:ATP binding"/>
    <property type="evidence" value="ECO:0007669"/>
    <property type="project" value="UniProtKB-KW"/>
</dbReference>
<evidence type="ECO:0000256" key="3">
    <source>
        <dbReference type="ARBA" id="ARBA00007188"/>
    </source>
</evidence>
<proteinExistence type="inferred from homology"/>
<sequence length="4751" mass="535762">MDVDVETTSSEDDLTESALLSFLCNSPTDLECVNYMNKFTTVYGALHGFKELIRDPDYKVAFCQMVSGLVSHMPEAKRFAREWLPEYFDEISSVDDEERCVSAIDSIYLIYVNDEKYFASAIQWGTIAAFYEWKYLPAAKYLLMMVQSKLNLPSEWIDSFLYDQFFWRGRSFLLDRAVFLGRLILLTKADEVEKSVDLRSPRCVSFGARCLPPFESERCSCKKFESYVTFPSTTVAALEQITSAVLQNRPLLVQGPTGCGKSSIIRYFAHRARNCNCLVTIQASDQMDTKACFGSYHFTEIPGEFEWKLGPLALAASEGSWVLVEDINLAPLDFLQQLASILESGKIYLPGHSSVQLHPKFQLFATMRIENGIRSLATGHDRAAYLSMFPIVVDLPGFTRDQIVHIASSFNADASRHSSRYVQLLAVGKAACSGEESVPSIRKLFNYLKRIVSQRCMEDADGLFRNAMDCIAADIRSPEERKQAALSIGSMLNMSEATVDFNCTKYYPKVTLDNLQVRIGRATLPIAEDHIQPRKGSFATTRSASCLLEQIAVCVQMAEPVLLVGETGCGNSLRVVNMSYQTETADLTGGYSPVKLRVPLEDLKRKFEQLFFQCFAKGNEDFFKTLNENARNEKWLTVLKMMLKVSSMALHKYIQRERWVSLRRVIRSWSQLLRKGPAGLAFQYTEGVLMKALQDGEWILLDEVNMASEELLSWLHVVIDCQAGDEVLLDAYKRQTSVVNKNFRLFACMNPATDVGKRELPVGLRSLFTEIYVDDVSDSADMHHLVTSYLSKTVFSADVVQNVVHFYQHVKQIASTELRSNSQGRSPCFNLRNLCRALLDANENRYLNKNRSLYEAFCLGFLTGIDSKSYASLKTMIQNFTIKKKGQGVQQPSFKTKQRGNILDVCGFPIVMGSLQPFTKPDYVLSKSVTRNLEDLCRVVSARRFPVLLQGETSVGKTSMIQFLAALTGNVCIRINNHQNTDLQDYTGSYISDSSGKFVFVEGPLVKAMRAGYWIILDELNLAEPDVLEALNRVLDDNRELFIPETQEVVTAHENFILFATQNPPGVYSGRKTLSRALRSRFVEINFNELPYDELGEILAKSSHLPPSYAFKMVAVMRDLQMHRSYAGCLSGRHSYITLRDMFRWGQRFRLTGAQLGETRDWDQFLADQGFFLLGGRSRLPEDEAVVAQVLEKHFRRSISPQAFLPTFRVRFFIQPVVCKLRKFCCETYICDCIGTQDWRIVWTDGLIRMAVLVYQALLFGEAVLMVGETGCAKTTLCQMLTEAMERRLITINCHMSTEAADFVGRLVPSPPEKASSGALFEWQDGCLVRAMKEGAALLIDEISLAEDSVLERLNSVLEPERTLILYEKCSSEQCSSDVVTAAANFAILATMNPGGDYGKRELSRALRNRFTEVWCEMTLDVQCSEEATVANLNGMNCASEIGRLIIKYFAWLAGRLHLTSRFTMRDVVTWIQFIKATHTMLGLGPSILHGGMMLLDSVALQSSCNSRLIRKQLSEEAKQFLLNQMPMLCEMAEPVGQAISEGGQFGISPFLIPIGPLGSNADPSYCLTGPTCRENAFRILRAITLDKPILLEGSPGVGKSSLVIAIAKASGYPITRINLSEHTDLNDLFGMDMPVVLNNRRQTFAWKDGPLLSAIKNGHWVLLDEMNLASQSVLEGLNSCFDHRGEIFIPELGRLFTVDRVQTRFFASQNPIHQGGSRKALPKSFLNRFVIIHLDELQQDDVTSILQPFLQCEKFNEALISRMVSFSMSLNERVNDRRLFGQTGGPWEFNVRDLIRLCQLVRDSDLAVVDAAEIIYAYRFRTPNDRRQLVEMACEIFGQQPSRLWNQFSVTDGFLFACDTSLERAASPHVSEILERAILLSSLAKYMRAMMHCINMDFLTILVGKSRVGKSMLVRTLAGLCRQKLNIFYLTADTDVTELLGCYEQRTFLDCFIDECLDEAAAICDAVISAWLSVNNLSVAVEVSCFVEEELVRCRKHSLDFCCSIVARVNHFVDDLSYSSVSEDVVNNFEGRVDALTEKLKKANSSEKGIRFEWIDSPLVKAIRSGEWILLENVNLCSSAVLERLNSLFEPDGELSVGFSASSTTAGQTTYKRDPKFRAFFTMNPDHGEIFRSVRNRGVEIFILDEDACFRDPIGSVVLRDERSECVRQETSDGGTNEQMDEVEILENKEPLKLLFNAPTRFIVSRLNMLTREAAFSGLHRDSILFHCYCSDLKRNRDLLNISRRQFFYYSSTQDILHRVALLQRIDRDFLGGDGLPRLDGYVDDLNRKLTLIFRHDSTSDQSYRVAFDPRWVLFYLIFNWFHAVQFGKITSAKVQRLSHLRNMPRCWIVAVKQASSLLDYHSCCKKIVFAFGRKPFRSDAWIEAIMYLSTLYLCLKRFRHLQREQSTANGYVEFWMLLRQLDLWFQRFTTKMGLKGAFLRAGQNVDRTLSCERLFESLYDSFALKSELRLSSQLWNAECRERLLSFFELAAANKVTNDTDNTGIITRIKRMLLALKKDGSVDANEIDEFISKEENLNSVSLAHPEPTLSTVASILLKCHAVSQGTIDEDSLDRLVFLDDALLNPRLFTNSPSLSPDANLYEWLKCLTSPMPFMSALCLDLSSDEMLSPDDHALEASGYLSRQPNIARIDGLIESPVVTSVLCKVFFDHLRPNGLSIPIGKMRKFADEATEVMKFVWHLGAPLRRMRWHSRNIVRQLLRTTLDRIGAAIDAASMKALKLGCNVSELYENTLKSYSSLELDYDDVKLEKVCFDVGYLYSWLATTLSESLDPVLMRIAKQSALRKQLNLIWKELAVCSVHLMCAAGCPVVDDSFPSIEDMEKADRLRGRCAHPYFGCLLDALSALSEQQRQQQTVCLGDETQMSRSEMLNLDQLTRHLCDFMNVSGDHLRSLFDECCQPISAQAFQSLIYGLVQQICSIVHARKLICESTGYPDIVAVLRVGLDMILLALDWSLIRIVRQALLANQRTVSSSNAQLDSVIPLSFEHLPFPVYDWRPPLPHAKQLTNAGLLRLLDCGTIEASRYGEIVDLLRAQWSKITNYFQRSNALFEMKAESTTAEEAEEAALERLFSPRQPYNDQDEQEPAETESFYLNQRSLVVDVFRKMMDKTAYQLSNREVLFTSYWANVKPCEKWLSAFDQFDEHLMSNHVLILNEIYRSLAGLKEDAKENGCYSLVVQCSTAVEPLRSALVRLESEWPNNAILQDIEADIGRLLELPCNTTLQGLLPALQLLLGRVEQWDQVARRDDKLNEASEPLRALLIKGREQELGRWSLLLDDAEIDFRNAGLERALAFADIVDLCQTTAVPLGGFIKNFSVDIASLAVGHFISYVRGIQLLLRHCKSIRQSRYADVLANMCTYYSQYFSIVRKAVATARQPKEKELKDLIRIVKFNTLNWWALLDSVKHKKRQLFNIVKKYKERLAEPLSVVLSVGTVSALTIDDVRCFPSVSSGLDEDRLLEACSGCPKIFKLYGKLGQLLKQFDMSSSMLKCSEVLGEVAELCKNTTAKLRSPVGYGEKEKNEKLYKRELAQRQKMIAALMRTMSDVLGLSYRKGHLVSFEQMENAAFSMCINEQDGGDISETSFETLDTLCRFYWTCMSYWMKVSAKSFTGINDQVEKRTSTVMLGLSNLCMNNIIRLTGMLNAQKRPLENLRRLCKEAGMLVDDLSNGANVQEGRVCYELVAELNLLLNETRRAVEALLTLWRSAPEDDDVEGNSKWKRLAKLFHSCNPPIATWSKGSSDFVSAMDRLSKLQTDVDLVCKEAEQLRHMSAKNMNYCSGPQVQRFSEALSQIVTVLLPEMDELLNVVVDCDDGKPTFHGGSLPDWTNKLRTACTTAQACLQKARSNVQDTIDIDTTLVDDTFRAVQLFAQNLHKQNLCLREADSPAETISKASTILLNANIIKLNEVVGNFNKGLLETATFSSSSLIVYNSLHKLFNTLEAAYEHCHRLAVKFCLFYESLGQLVIALCEHGYVEPPPEEEAAGSGETKFENFENAGLGEGEGVKDVTDEIEDMGQLDDLKKSDELPEEQNDRQFDDVETPIDVDDDFLGNLEDLELGSDRENSDGDDNMSNSSEGGSVESVDDQFGDVDNANEDVLDPELWDTEEEEIPNLDQNNEAAQKPTNELGAKEEVNAAADQQNVEDIQSEDLEKDEENAEDNEDHMEFANEMSESEGTANDSELENDNVLEEEEPEITEQQVDGKGSEEDESSNVDEKQTPPTSSGCQCISDATSDMGEPTEQTEQQQDDHIEGVDQTALAQDSESESRQDKLKRNVAAETTKEWQNEFSSPIKRQKVPEEMKTVGDPSEAFKHDAEIDQADFDGANPIQTDGSVFAHSADLSEECGQVVDSATLDVVKRQNLEQVEHHRQILDVSKELNVDKEDQVTDSAVIENDHERQHEVSGLESEENEMALDDEKVDDNPPDTSPSTFCTNRDFYELVRYFHSTEWPSESALELPAEPKVLSAEDCLSIWTQFVRFTESLSVELCERLRAILVPTTASRLQGDYRTGKRLNIRKLIPFVASNFRQNKIWLRRTKRAKRSYQIVIAIDSSSSMMDNRAKQIAIESLALISNALRRLEVGSVAVCKFGESTELLSPLCDHFDDVTGAAVVQGLNFSELRTNVCNLLKCVPSFFSSHGDGGDFVGIDAPARLLIIVSDGRGVYAEGQDAMKQSIQELIQFGSSIFDVKVPTFKDNGQLDIVSYLEVFPFPFYIILKRISDLPGVVGDALCQWFQMVATV</sequence>
<dbReference type="PANTHER" id="PTHR48103">
    <property type="entry name" value="MIDASIN-RELATED"/>
    <property type="match status" value="1"/>
</dbReference>
<evidence type="ECO:0000256" key="1">
    <source>
        <dbReference type="ARBA" id="ARBA00004604"/>
    </source>
</evidence>
<dbReference type="Pfam" id="PF07728">
    <property type="entry name" value="AAA_5"/>
    <property type="match status" value="6"/>
</dbReference>
<dbReference type="GO" id="GO:0016887">
    <property type="term" value="F:ATP hydrolysis activity"/>
    <property type="evidence" value="ECO:0007669"/>
    <property type="project" value="InterPro"/>
</dbReference>
<dbReference type="Pfam" id="PF17865">
    <property type="entry name" value="AAA_lid_5"/>
    <property type="match status" value="1"/>
</dbReference>
<dbReference type="InterPro" id="IPR003593">
    <property type="entry name" value="AAA+_ATPase"/>
</dbReference>
<reference evidence="12 13" key="1">
    <citation type="journal article" date="2014" name="Nat. Genet.">
        <title>Genome and transcriptome of the porcine whipworm Trichuris suis.</title>
        <authorList>
            <person name="Jex A.R."/>
            <person name="Nejsum P."/>
            <person name="Schwarz E.M."/>
            <person name="Hu L."/>
            <person name="Young N.D."/>
            <person name="Hall R.S."/>
            <person name="Korhonen P.K."/>
            <person name="Liao S."/>
            <person name="Thamsborg S."/>
            <person name="Xia J."/>
            <person name="Xu P."/>
            <person name="Wang S."/>
            <person name="Scheerlinck J.P."/>
            <person name="Hofmann A."/>
            <person name="Sternberg P.W."/>
            <person name="Wang J."/>
            <person name="Gasser R.B."/>
        </authorList>
    </citation>
    <scope>NUCLEOTIDE SEQUENCE [LARGE SCALE GENOMIC DNA]</scope>
    <source>
        <strain evidence="12">DCEP-RM93M</strain>
    </source>
</reference>
<feature type="compositionally biased region" description="Polar residues" evidence="10">
    <location>
        <begin position="4126"/>
        <end position="4137"/>
    </location>
</feature>
<dbReference type="GO" id="GO:0005730">
    <property type="term" value="C:nucleolus"/>
    <property type="evidence" value="ECO:0007669"/>
    <property type="project" value="UniProtKB-SubCell"/>
</dbReference>
<name>A0A085MA04_9BILA</name>
<feature type="compositionally biased region" description="Acidic residues" evidence="10">
    <location>
        <begin position="4418"/>
        <end position="4435"/>
    </location>
</feature>
<evidence type="ECO:0000256" key="6">
    <source>
        <dbReference type="ARBA" id="ARBA00022840"/>
    </source>
</evidence>
<dbReference type="InterPro" id="IPR012099">
    <property type="entry name" value="Midasin"/>
</dbReference>
<dbReference type="InterPro" id="IPR011704">
    <property type="entry name" value="ATPase_dyneun-rel_AAA"/>
</dbReference>
<evidence type="ECO:0000256" key="10">
    <source>
        <dbReference type="SAM" id="MobiDB-lite"/>
    </source>
</evidence>
<dbReference type="SUPFAM" id="SSF53300">
    <property type="entry name" value="vWA-like"/>
    <property type="match status" value="1"/>
</dbReference>
<feature type="compositionally biased region" description="Acidic residues" evidence="10">
    <location>
        <begin position="4095"/>
        <end position="4124"/>
    </location>
</feature>
<dbReference type="GO" id="GO:0000027">
    <property type="term" value="P:ribosomal large subunit assembly"/>
    <property type="evidence" value="ECO:0007669"/>
    <property type="project" value="InterPro"/>
</dbReference>
<feature type="compositionally biased region" description="Acidic residues" evidence="10">
    <location>
        <begin position="4193"/>
        <end position="4208"/>
    </location>
</feature>
<dbReference type="GO" id="GO:0030687">
    <property type="term" value="C:preribosome, large subunit precursor"/>
    <property type="evidence" value="ECO:0007669"/>
    <property type="project" value="TreeGrafter"/>
</dbReference>
<keyword evidence="5 9" id="KW-0547">Nucleotide-binding</keyword>
<keyword evidence="6 9" id="KW-0067">ATP-binding</keyword>
<feature type="compositionally biased region" description="Basic and acidic residues" evidence="10">
    <location>
        <begin position="4032"/>
        <end position="4050"/>
    </location>
</feature>
<feature type="region of interest" description="Disordered" evidence="10">
    <location>
        <begin position="4395"/>
        <end position="4442"/>
    </location>
</feature>
<feature type="domain" description="VWFA" evidence="11">
    <location>
        <begin position="4556"/>
        <end position="4741"/>
    </location>
</feature>
<dbReference type="PIRSF" id="PIRSF010340">
    <property type="entry name" value="Midasin"/>
    <property type="match status" value="1"/>
</dbReference>
<evidence type="ECO:0000313" key="12">
    <source>
        <dbReference type="EMBL" id="KFD54050.1"/>
    </source>
</evidence>
<feature type="compositionally biased region" description="Basic and acidic residues" evidence="10">
    <location>
        <begin position="4308"/>
        <end position="4318"/>
    </location>
</feature>
<keyword evidence="13" id="KW-1185">Reference proteome</keyword>
<dbReference type="FunFam" id="3.40.50.300:FF:001384">
    <property type="entry name" value="Midasin"/>
    <property type="match status" value="1"/>
</dbReference>
<evidence type="ECO:0000259" key="11">
    <source>
        <dbReference type="PROSITE" id="PS50234"/>
    </source>
</evidence>
<organism evidence="12 13">
    <name type="scientific">Trichuris suis</name>
    <name type="common">pig whipworm</name>
    <dbReference type="NCBI Taxonomy" id="68888"/>
    <lineage>
        <taxon>Eukaryota</taxon>
        <taxon>Metazoa</taxon>
        <taxon>Ecdysozoa</taxon>
        <taxon>Nematoda</taxon>
        <taxon>Enoplea</taxon>
        <taxon>Dorylaimia</taxon>
        <taxon>Trichinellida</taxon>
        <taxon>Trichuridae</taxon>
        <taxon>Trichuris</taxon>
    </lineage>
</organism>
<protein>
    <recommendedName>
        <fullName evidence="4 9">Midasin</fullName>
    </recommendedName>
</protein>
<comment type="subcellular location">
    <subcellularLocation>
        <location evidence="1">Nucleus</location>
        <location evidence="1">Nucleolus</location>
    </subcellularLocation>
    <subcellularLocation>
        <location evidence="2">Nucleus</location>
        <location evidence="2">Nucleoplasm</location>
    </subcellularLocation>
</comment>
<evidence type="ECO:0000256" key="7">
    <source>
        <dbReference type="ARBA" id="ARBA00023186"/>
    </source>
</evidence>
<feature type="compositionally biased region" description="Acidic residues" evidence="10">
    <location>
        <begin position="4158"/>
        <end position="4175"/>
    </location>
</feature>